<dbReference type="AlphaFoldDB" id="A0A8X6HMZ4"/>
<reference evidence="1" key="1">
    <citation type="submission" date="2020-07" db="EMBL/GenBank/DDBJ databases">
        <title>Multicomponent nature underlies the extraordinary mechanical properties of spider dragline silk.</title>
        <authorList>
            <person name="Kono N."/>
            <person name="Nakamura H."/>
            <person name="Mori M."/>
            <person name="Yoshida Y."/>
            <person name="Ohtoshi R."/>
            <person name="Malay A.D."/>
            <person name="Moran D.A.P."/>
            <person name="Tomita M."/>
            <person name="Numata K."/>
            <person name="Arakawa K."/>
        </authorList>
    </citation>
    <scope>NUCLEOTIDE SEQUENCE</scope>
</reference>
<proteinExistence type="predicted"/>
<name>A0A8X6HMZ4_TRICU</name>
<dbReference type="Proteomes" id="UP000887116">
    <property type="component" value="Unassembled WGS sequence"/>
</dbReference>
<comment type="caution">
    <text evidence="1">The sequence shown here is derived from an EMBL/GenBank/DDBJ whole genome shotgun (WGS) entry which is preliminary data.</text>
</comment>
<keyword evidence="2" id="KW-1185">Reference proteome</keyword>
<organism evidence="1 2">
    <name type="scientific">Trichonephila clavata</name>
    <name type="common">Joro spider</name>
    <name type="synonym">Nephila clavata</name>
    <dbReference type="NCBI Taxonomy" id="2740835"/>
    <lineage>
        <taxon>Eukaryota</taxon>
        <taxon>Metazoa</taxon>
        <taxon>Ecdysozoa</taxon>
        <taxon>Arthropoda</taxon>
        <taxon>Chelicerata</taxon>
        <taxon>Arachnida</taxon>
        <taxon>Araneae</taxon>
        <taxon>Araneomorphae</taxon>
        <taxon>Entelegynae</taxon>
        <taxon>Araneoidea</taxon>
        <taxon>Nephilidae</taxon>
        <taxon>Trichonephila</taxon>
    </lineage>
</organism>
<protein>
    <submittedName>
        <fullName evidence="1">Uncharacterized protein</fullName>
    </submittedName>
</protein>
<sequence>MDFVKAFNFGSCDGNIPEEEWRIKKAKFVAFWPQTKEFKFRVEGRFLRYGGRVRDIASCYEYAMRQEVGVGLNRVDGWSSAQ</sequence>
<gene>
    <name evidence="1" type="ORF">TNCT_458571</name>
</gene>
<dbReference type="EMBL" id="BMAO01038758">
    <property type="protein sequence ID" value="GFR26912.1"/>
    <property type="molecule type" value="Genomic_DNA"/>
</dbReference>
<evidence type="ECO:0000313" key="1">
    <source>
        <dbReference type="EMBL" id="GFR26912.1"/>
    </source>
</evidence>
<accession>A0A8X6HMZ4</accession>
<evidence type="ECO:0000313" key="2">
    <source>
        <dbReference type="Proteomes" id="UP000887116"/>
    </source>
</evidence>